<keyword evidence="1" id="KW-0479">Metal-binding</keyword>
<organism evidence="5 6">
    <name type="scientific">Tanacetum coccineum</name>
    <dbReference type="NCBI Taxonomy" id="301880"/>
    <lineage>
        <taxon>Eukaryota</taxon>
        <taxon>Viridiplantae</taxon>
        <taxon>Streptophyta</taxon>
        <taxon>Embryophyta</taxon>
        <taxon>Tracheophyta</taxon>
        <taxon>Spermatophyta</taxon>
        <taxon>Magnoliopsida</taxon>
        <taxon>eudicotyledons</taxon>
        <taxon>Gunneridae</taxon>
        <taxon>Pentapetalae</taxon>
        <taxon>asterids</taxon>
        <taxon>campanulids</taxon>
        <taxon>Asterales</taxon>
        <taxon>Asteraceae</taxon>
        <taxon>Asteroideae</taxon>
        <taxon>Anthemideae</taxon>
        <taxon>Anthemidinae</taxon>
        <taxon>Tanacetum</taxon>
    </lineage>
</organism>
<dbReference type="InterPro" id="IPR036875">
    <property type="entry name" value="Znf_CCHC_sf"/>
</dbReference>
<dbReference type="Gene3D" id="4.10.60.10">
    <property type="entry name" value="Zinc finger, CCHC-type"/>
    <property type="match status" value="1"/>
</dbReference>
<protein>
    <submittedName>
        <fullName evidence="5">Ribonuclease H-like domain-containing protein</fullName>
    </submittedName>
</protein>
<keyword evidence="2" id="KW-0175">Coiled coil</keyword>
<dbReference type="SUPFAM" id="SSF57756">
    <property type="entry name" value="Retrovirus zinc finger-like domains"/>
    <property type="match status" value="1"/>
</dbReference>
<evidence type="ECO:0000259" key="4">
    <source>
        <dbReference type="PROSITE" id="PS50158"/>
    </source>
</evidence>
<dbReference type="Pfam" id="PF00098">
    <property type="entry name" value="zf-CCHC"/>
    <property type="match status" value="1"/>
</dbReference>
<feature type="coiled-coil region" evidence="2">
    <location>
        <begin position="574"/>
        <end position="601"/>
    </location>
</feature>
<evidence type="ECO:0000256" key="3">
    <source>
        <dbReference type="SAM" id="MobiDB-lite"/>
    </source>
</evidence>
<dbReference type="Pfam" id="PF07727">
    <property type="entry name" value="RVT_2"/>
    <property type="match status" value="1"/>
</dbReference>
<gene>
    <name evidence="5" type="ORF">Tco_0859986</name>
</gene>
<dbReference type="InterPro" id="IPR001878">
    <property type="entry name" value="Znf_CCHC"/>
</dbReference>
<dbReference type="SMART" id="SM00343">
    <property type="entry name" value="ZnF_C2HC"/>
    <property type="match status" value="1"/>
</dbReference>
<evidence type="ECO:0000313" key="6">
    <source>
        <dbReference type="Proteomes" id="UP001151760"/>
    </source>
</evidence>
<dbReference type="EMBL" id="BQNB010013189">
    <property type="protein sequence ID" value="GJT12944.1"/>
    <property type="molecule type" value="Genomic_DNA"/>
</dbReference>
<keyword evidence="1" id="KW-0862">Zinc</keyword>
<feature type="non-terminal residue" evidence="5">
    <location>
        <position position="1"/>
    </location>
</feature>
<feature type="region of interest" description="Disordered" evidence="3">
    <location>
        <begin position="496"/>
        <end position="517"/>
    </location>
</feature>
<reference evidence="5" key="1">
    <citation type="journal article" date="2022" name="Int. J. Mol. Sci.">
        <title>Draft Genome of Tanacetum Coccineum: Genomic Comparison of Closely Related Tanacetum-Family Plants.</title>
        <authorList>
            <person name="Yamashiro T."/>
            <person name="Shiraishi A."/>
            <person name="Nakayama K."/>
            <person name="Satake H."/>
        </authorList>
    </citation>
    <scope>NUCLEOTIDE SEQUENCE</scope>
</reference>
<dbReference type="PROSITE" id="PS50158">
    <property type="entry name" value="ZF_CCHC"/>
    <property type="match status" value="1"/>
</dbReference>
<dbReference type="Proteomes" id="UP001151760">
    <property type="component" value="Unassembled WGS sequence"/>
</dbReference>
<dbReference type="InterPro" id="IPR013103">
    <property type="entry name" value="RVT_2"/>
</dbReference>
<keyword evidence="6" id="KW-1185">Reference proteome</keyword>
<feature type="region of interest" description="Disordered" evidence="3">
    <location>
        <begin position="223"/>
        <end position="252"/>
    </location>
</feature>
<feature type="domain" description="CCHC-type" evidence="4">
    <location>
        <begin position="209"/>
        <end position="223"/>
    </location>
</feature>
<comment type="caution">
    <text evidence="5">The sequence shown here is derived from an EMBL/GenBank/DDBJ whole genome shotgun (WGS) entry which is preliminary data.</text>
</comment>
<name>A0ABQ5BHL1_9ASTR</name>
<keyword evidence="1" id="KW-0863">Zinc-finger</keyword>
<evidence type="ECO:0000256" key="1">
    <source>
        <dbReference type="PROSITE-ProRule" id="PRU00047"/>
    </source>
</evidence>
<reference evidence="5" key="2">
    <citation type="submission" date="2022-01" db="EMBL/GenBank/DDBJ databases">
        <authorList>
            <person name="Yamashiro T."/>
            <person name="Shiraishi A."/>
            <person name="Satake H."/>
            <person name="Nakayama K."/>
        </authorList>
    </citation>
    <scope>NUCLEOTIDE SEQUENCE</scope>
</reference>
<proteinExistence type="predicted"/>
<sequence>EVIHNGNGPVSITTYTQGQIKVLPPRTAEEILARERERKARTTLLMALPEDHIAKFYKMTDAKEMWEVIKSRFGGNDESKKMHKFQSLMVQLEIHGACVSTEDAKQKFLRSLPSTWSQVSLIIRIKPRVDSLSFDDLYNNLRVFENDVKGSTASSSSTQNVAFVSENTSSINDVAMISMRMKKFYKKTGRKLQFDPKEPVGFDKTKVECYNCHKTGHFARECKTKGNQDSKRRDAWNSRNKDVRRSGKQEDSKALVTIDGEGVDWTSHSEEKEDYALMACNSSGSDNKRMAKQAELNNRIRKKSSQREIRTIWNNVQRVNHKNQFVPTAVLTRTGKILVNTARTSGTNTVNTARHNFNRQAVQTNAAMKVNTVKPIVNNARPKGKSISAVGEKENCCKRALNRNIHTELTEQRDCLKVDVPDHDRNTGLLAEYHKTLMVALFALEKCVTRRTSLNLENIVPSGGLAYLIAKATIDESNKWHRRLNLMNYQHVRSKNQANKHAGPQEANQNAGTEDNIDAGDSEIKVESAQDYFVLPIWSSYTSTIKSSKVNNACEEPTKHPDFKQVDKEDQVFVDELKRLKRQEQDTNDAAEALRKEFSQETEDLLLQARAAKASSTNIVNTISPPVSTASPYGGLSFTDLTNTDQDDSEIPALKDIYDNPTDGIFTNSSYNDEGAVADFTNLEPIVNVSPIHTSRINSIHPSTLILRDPQSVVQIRSKVTKSSGAHAFEELLQFKIQKVWILVDLPYGKKAIGTKWVYRNKKDERGVVVRNKARLVAQGHRQEEGIDYDEK</sequence>
<evidence type="ECO:0000256" key="2">
    <source>
        <dbReference type="SAM" id="Coils"/>
    </source>
</evidence>
<evidence type="ECO:0000313" key="5">
    <source>
        <dbReference type="EMBL" id="GJT12944.1"/>
    </source>
</evidence>
<accession>A0ABQ5BHL1</accession>